<dbReference type="Proteomes" id="UP000827284">
    <property type="component" value="Unassembled WGS sequence"/>
</dbReference>
<dbReference type="EMBL" id="BQFW01000008">
    <property type="protein sequence ID" value="GJJ73498.1"/>
    <property type="molecule type" value="Genomic_DNA"/>
</dbReference>
<evidence type="ECO:0000313" key="1">
    <source>
        <dbReference type="EMBL" id="GJJ73498.1"/>
    </source>
</evidence>
<dbReference type="PANTHER" id="PTHR14303:SF0">
    <property type="entry name" value="DNA POLYMERASE DELTA SUBUNIT 4"/>
    <property type="match status" value="1"/>
</dbReference>
<comment type="caution">
    <text evidence="1">The sequence shown here is derived from an EMBL/GenBank/DDBJ whole genome shotgun (WGS) entry which is preliminary data.</text>
</comment>
<dbReference type="GO" id="GO:0003887">
    <property type="term" value="F:DNA-directed DNA polymerase activity"/>
    <property type="evidence" value="ECO:0007669"/>
    <property type="project" value="TreeGrafter"/>
</dbReference>
<reference evidence="1" key="1">
    <citation type="submission" date="2021-11" db="EMBL/GenBank/DDBJ databases">
        <authorList>
            <person name="Herlambang A."/>
            <person name="Guo Y."/>
            <person name="Takashima Y."/>
            <person name="Nishizawa T."/>
        </authorList>
    </citation>
    <scope>NUCLEOTIDE SEQUENCE</scope>
    <source>
        <strain evidence="1">E1425</strain>
    </source>
</reference>
<dbReference type="GO" id="GO:0000731">
    <property type="term" value="P:DNA synthesis involved in DNA repair"/>
    <property type="evidence" value="ECO:0007669"/>
    <property type="project" value="InterPro"/>
</dbReference>
<dbReference type="GO" id="GO:0006261">
    <property type="term" value="P:DNA-templated DNA replication"/>
    <property type="evidence" value="ECO:0007669"/>
    <property type="project" value="TreeGrafter"/>
</dbReference>
<reference evidence="1" key="2">
    <citation type="journal article" date="2022" name="Microbiol. Resour. Announc.">
        <title>Whole-Genome Sequence of Entomortierella parvispora E1425, a Mucoromycotan Fungus Associated with Burkholderiaceae-Related Endosymbiotic Bacteria.</title>
        <authorList>
            <person name="Herlambang A."/>
            <person name="Guo Y."/>
            <person name="Takashima Y."/>
            <person name="Narisawa K."/>
            <person name="Ohta H."/>
            <person name="Nishizawa T."/>
        </authorList>
    </citation>
    <scope>NUCLEOTIDE SEQUENCE</scope>
    <source>
        <strain evidence="1">E1425</strain>
    </source>
</reference>
<name>A0A9P3HBN8_9FUNG</name>
<proteinExistence type="predicted"/>
<dbReference type="AlphaFoldDB" id="A0A9P3HBN8"/>
<dbReference type="Pfam" id="PF04081">
    <property type="entry name" value="DNA_pol_delta_4"/>
    <property type="match status" value="1"/>
</dbReference>
<keyword evidence="2" id="KW-1185">Reference proteome</keyword>
<gene>
    <name evidence="1" type="ORF">EMPS_05856</name>
</gene>
<accession>A0A9P3HBN8</accession>
<dbReference type="InterPro" id="IPR007218">
    <property type="entry name" value="DNA_pol_delta_4"/>
</dbReference>
<evidence type="ECO:0000313" key="2">
    <source>
        <dbReference type="Proteomes" id="UP000827284"/>
    </source>
</evidence>
<dbReference type="GO" id="GO:0043625">
    <property type="term" value="C:delta DNA polymerase complex"/>
    <property type="evidence" value="ECO:0007669"/>
    <property type="project" value="TreeGrafter"/>
</dbReference>
<organism evidence="1 2">
    <name type="scientific">Entomortierella parvispora</name>
    <dbReference type="NCBI Taxonomy" id="205924"/>
    <lineage>
        <taxon>Eukaryota</taxon>
        <taxon>Fungi</taxon>
        <taxon>Fungi incertae sedis</taxon>
        <taxon>Mucoromycota</taxon>
        <taxon>Mortierellomycotina</taxon>
        <taxon>Mortierellomycetes</taxon>
        <taxon>Mortierellales</taxon>
        <taxon>Mortierellaceae</taxon>
        <taxon>Entomortierella</taxon>
    </lineage>
</organism>
<dbReference type="OrthoDB" id="337486at2759"/>
<sequence>MPPKKSVAASPATGAVNVSAADFFKPAKPSTSIRATPLKNPYQKSPLAIVQIDVDRRPLSNLSTTLPISRKHPAPDTACEDDGFGEDLDLNEVLSDEDNFFGLKNRFVKNKSSSFKDFGSSTKIDLKPSAHQEDLNELLLRQFDLTSKYGPCLGLTRLERWERAALLDLNPPNEIKDLLGKTKNRYTPLFASQI</sequence>
<dbReference type="PANTHER" id="PTHR14303">
    <property type="entry name" value="DNA POLYMERASE DELTA SUBUNIT 4"/>
    <property type="match status" value="1"/>
</dbReference>
<protein>
    <submittedName>
        <fullName evidence="1">DNA polymerase delta subunit 4</fullName>
    </submittedName>
</protein>